<name>A0A135HXR0_9HYPH</name>
<protein>
    <recommendedName>
        <fullName evidence="1">PPM-type phosphatase domain-containing protein</fullName>
    </recommendedName>
</protein>
<accession>A0A135HXR0</accession>
<dbReference type="NCBIfam" id="TIGR03373">
    <property type="entry name" value="VI_minor_4"/>
    <property type="match status" value="1"/>
</dbReference>
<gene>
    <name evidence="2" type="ORF">ATN84_24830</name>
</gene>
<dbReference type="Gene3D" id="3.60.40.10">
    <property type="entry name" value="PPM-type phosphatase domain"/>
    <property type="match status" value="1"/>
</dbReference>
<dbReference type="SMART" id="SM00332">
    <property type="entry name" value="PP2Cc"/>
    <property type="match status" value="1"/>
</dbReference>
<dbReference type="STRING" id="1494590.ATN84_24830"/>
<dbReference type="SMART" id="SM00331">
    <property type="entry name" value="PP2C_SIG"/>
    <property type="match status" value="1"/>
</dbReference>
<evidence type="ECO:0000313" key="3">
    <source>
        <dbReference type="Proteomes" id="UP000070107"/>
    </source>
</evidence>
<dbReference type="SUPFAM" id="SSF81606">
    <property type="entry name" value="PP2C-like"/>
    <property type="match status" value="1"/>
</dbReference>
<dbReference type="PROSITE" id="PS51746">
    <property type="entry name" value="PPM_2"/>
    <property type="match status" value="1"/>
</dbReference>
<dbReference type="InterPro" id="IPR017748">
    <property type="entry name" value="TagF"/>
</dbReference>
<organism evidence="2 3">
    <name type="scientific">Paramesorhizobium deserti</name>
    <dbReference type="NCBI Taxonomy" id="1494590"/>
    <lineage>
        <taxon>Bacteria</taxon>
        <taxon>Pseudomonadati</taxon>
        <taxon>Pseudomonadota</taxon>
        <taxon>Alphaproteobacteria</taxon>
        <taxon>Hyphomicrobiales</taxon>
        <taxon>Phyllobacteriaceae</taxon>
        <taxon>Paramesorhizobium</taxon>
    </lineage>
</organism>
<reference evidence="2 3" key="1">
    <citation type="submission" date="2015-11" db="EMBL/GenBank/DDBJ databases">
        <title>Draft genome sequence of Paramesorhizobium deserti A-3-E, a strain highly resistant to diverse beta-lactam antibiotics.</title>
        <authorList>
            <person name="Lv R."/>
            <person name="Yang X."/>
            <person name="Fang N."/>
            <person name="Guo J."/>
            <person name="Luo X."/>
            <person name="Peng F."/>
            <person name="Yang R."/>
            <person name="Cui Y."/>
            <person name="Fang C."/>
            <person name="Song Y."/>
        </authorList>
    </citation>
    <scope>NUCLEOTIDE SEQUENCE [LARGE SCALE GENOMIC DNA]</scope>
    <source>
        <strain evidence="2 3">A-3-E</strain>
    </source>
</reference>
<comment type="caution">
    <text evidence="2">The sequence shown here is derived from an EMBL/GenBank/DDBJ whole genome shotgun (WGS) entry which is preliminary data.</text>
</comment>
<dbReference type="Gene3D" id="3.40.1730.10">
    <property type="entry name" value="pa0076 domain"/>
    <property type="match status" value="1"/>
</dbReference>
<feature type="domain" description="PPM-type phosphatase" evidence="1">
    <location>
        <begin position="249"/>
        <end position="463"/>
    </location>
</feature>
<sequence>MGSRQTMNSTKPGTDRIGFFGKIPTHGDFVSGSLGTRLREELDSWIQDGLASCEQAFGQHWQVLFRSSAPWRFVIQDHLWIPGTIVGVLLPSQDRVGRCFPLIIAAQLSDYQGDPRQLCHDKTWFIAAEALAETSRVSDFDLAELSTGLKRLRLPHAQARSDIPSEGTDNGKNASIGSSIWWMFDPDTGRAHGFKTAGPPKGADFLKLLSTPSEPSAQAPPTEAPKLVAAPFPPNSPAPPLPGRLVVERSYATHPGTRLFLNSDALLISDAPCLFAIADGVGDAISAAEAAKVTIKTLADSALQETLSALIQDVKQKLGRAQGLLQSASWSDRHGKAPMVSVATLAILEDAFAVVWAGDVRCYLIREGTMRCLTRDHLQIGMHRQLSRCVGGLGPLVPDVINDTMRSGDRLLLCSGSLPRVLGERSIARTLLDAPFHDAPAMLVQEALIANVRDNISAILLQARLE</sequence>
<proteinExistence type="predicted"/>
<keyword evidence="3" id="KW-1185">Reference proteome</keyword>
<dbReference type="EMBL" id="LNTU01000005">
    <property type="protein sequence ID" value="KXF77943.1"/>
    <property type="molecule type" value="Genomic_DNA"/>
</dbReference>
<evidence type="ECO:0000313" key="2">
    <source>
        <dbReference type="EMBL" id="KXF77943.1"/>
    </source>
</evidence>
<evidence type="ECO:0000259" key="1">
    <source>
        <dbReference type="PROSITE" id="PS51746"/>
    </source>
</evidence>
<dbReference type="InterPro" id="IPR036457">
    <property type="entry name" value="PPM-type-like_dom_sf"/>
</dbReference>
<dbReference type="InterPro" id="IPR001932">
    <property type="entry name" value="PPM-type_phosphatase-like_dom"/>
</dbReference>
<dbReference type="Pfam" id="PF09867">
    <property type="entry name" value="TagF_N"/>
    <property type="match status" value="1"/>
</dbReference>
<dbReference type="InterPro" id="IPR038225">
    <property type="entry name" value="TagF_sf"/>
</dbReference>
<dbReference type="Proteomes" id="UP000070107">
    <property type="component" value="Unassembled WGS sequence"/>
</dbReference>
<dbReference type="OrthoDB" id="9801841at2"/>
<dbReference type="AlphaFoldDB" id="A0A135HXR0"/>